<dbReference type="GO" id="GO:0006412">
    <property type="term" value="P:translation"/>
    <property type="evidence" value="ECO:0007669"/>
    <property type="project" value="UniProtKB-KW"/>
</dbReference>
<dbReference type="SUPFAM" id="SSF55194">
    <property type="entry name" value="Ribosome recycling factor, RRF"/>
    <property type="match status" value="1"/>
</dbReference>
<comment type="function">
    <text evidence="3">Necessary for protein synthesis in mitochondria. Functions as a ribosome recycling factor in mitochondria.</text>
</comment>
<evidence type="ECO:0000259" key="5">
    <source>
        <dbReference type="Pfam" id="PF01765"/>
    </source>
</evidence>
<protein>
    <recommendedName>
        <fullName evidence="5">Ribosome recycling factor domain-containing protein</fullName>
    </recommendedName>
</protein>
<evidence type="ECO:0000256" key="3">
    <source>
        <dbReference type="ARBA" id="ARBA00024909"/>
    </source>
</evidence>
<dbReference type="PANTHER" id="PTHR20982">
    <property type="entry name" value="RIBOSOME RECYCLING FACTOR"/>
    <property type="match status" value="1"/>
</dbReference>
<dbReference type="InterPro" id="IPR036191">
    <property type="entry name" value="RRF_sf"/>
</dbReference>
<feature type="region of interest" description="Disordered" evidence="4">
    <location>
        <begin position="49"/>
        <end position="100"/>
    </location>
</feature>
<dbReference type="InterPro" id="IPR023584">
    <property type="entry name" value="Ribosome_recyc_fac_dom"/>
</dbReference>
<dbReference type="GO" id="GO:0005739">
    <property type="term" value="C:mitochondrion"/>
    <property type="evidence" value="ECO:0007669"/>
    <property type="project" value="TreeGrafter"/>
</dbReference>
<dbReference type="AlphaFoldDB" id="A0AAE1C2N5"/>
<feature type="domain" description="Ribosome recycling factor" evidence="5">
    <location>
        <begin position="117"/>
        <end position="286"/>
    </location>
</feature>
<name>A0AAE1C2N5_9PEZI</name>
<dbReference type="PANTHER" id="PTHR20982:SF3">
    <property type="entry name" value="MITOCHONDRIAL RIBOSOME RECYCLING FACTOR PSEUDO 1"/>
    <property type="match status" value="1"/>
</dbReference>
<accession>A0AAE1C2N5</accession>
<dbReference type="InterPro" id="IPR002661">
    <property type="entry name" value="Ribosome_recyc_fac"/>
</dbReference>
<evidence type="ECO:0000256" key="4">
    <source>
        <dbReference type="SAM" id="MobiDB-lite"/>
    </source>
</evidence>
<evidence type="ECO:0000256" key="2">
    <source>
        <dbReference type="ARBA" id="ARBA00022917"/>
    </source>
</evidence>
<dbReference type="Gene3D" id="3.30.1360.40">
    <property type="match status" value="1"/>
</dbReference>
<sequence>MSRAFTELIALSRSSRHVNRQQGLLPVRESYVRPQICAQCALNIRRWRRQGPIPPSPPHRPFSTYPALFKKGGKAAREEKSSTSPTSAKGNAGGTATDDPFDFTTLEADIASAVERLKNNLSRLRAGGRFNPEVLENLRVQPDKSSNQTVKLSDVAQVIPKGRVVQIMVGEKDHIKPITTAIQSSTLSLTPQADPTGTNPLLLLINIPPPTAESRKAVVDEASKAGEKAGTSLRDARGKQQKKLRALQVAKSARPDDLKKAGTLMEKVVEKGTGEVKRIVDSARKVLESG</sequence>
<comment type="similarity">
    <text evidence="1">Belongs to the RRF family.</text>
</comment>
<dbReference type="Pfam" id="PF01765">
    <property type="entry name" value="RRF"/>
    <property type="match status" value="1"/>
</dbReference>
<reference evidence="6" key="1">
    <citation type="submission" date="2023-07" db="EMBL/GenBank/DDBJ databases">
        <title>Black Yeasts Isolated from many extreme environments.</title>
        <authorList>
            <person name="Coleine C."/>
            <person name="Stajich J.E."/>
            <person name="Selbmann L."/>
        </authorList>
    </citation>
    <scope>NUCLEOTIDE SEQUENCE</scope>
    <source>
        <strain evidence="6">CCFEE 5485</strain>
    </source>
</reference>
<keyword evidence="7" id="KW-1185">Reference proteome</keyword>
<evidence type="ECO:0000313" key="7">
    <source>
        <dbReference type="Proteomes" id="UP001274830"/>
    </source>
</evidence>
<proteinExistence type="inferred from homology"/>
<gene>
    <name evidence="6" type="ORF">LTR78_004358</name>
</gene>
<evidence type="ECO:0000313" key="6">
    <source>
        <dbReference type="EMBL" id="KAK3675717.1"/>
    </source>
</evidence>
<evidence type="ECO:0000256" key="1">
    <source>
        <dbReference type="ARBA" id="ARBA00005912"/>
    </source>
</evidence>
<organism evidence="6 7">
    <name type="scientific">Recurvomyces mirabilis</name>
    <dbReference type="NCBI Taxonomy" id="574656"/>
    <lineage>
        <taxon>Eukaryota</taxon>
        <taxon>Fungi</taxon>
        <taxon>Dikarya</taxon>
        <taxon>Ascomycota</taxon>
        <taxon>Pezizomycotina</taxon>
        <taxon>Dothideomycetes</taxon>
        <taxon>Dothideomycetidae</taxon>
        <taxon>Mycosphaerellales</taxon>
        <taxon>Teratosphaeriaceae</taxon>
        <taxon>Recurvomyces</taxon>
    </lineage>
</organism>
<dbReference type="Gene3D" id="1.10.132.20">
    <property type="entry name" value="Ribosome-recycling factor"/>
    <property type="match status" value="1"/>
</dbReference>
<comment type="caution">
    <text evidence="6">The sequence shown here is derived from an EMBL/GenBank/DDBJ whole genome shotgun (WGS) entry which is preliminary data.</text>
</comment>
<dbReference type="Proteomes" id="UP001274830">
    <property type="component" value="Unassembled WGS sequence"/>
</dbReference>
<keyword evidence="2" id="KW-0648">Protein biosynthesis</keyword>
<dbReference type="EMBL" id="JAUTXT010000013">
    <property type="protein sequence ID" value="KAK3675717.1"/>
    <property type="molecule type" value="Genomic_DNA"/>
</dbReference>
<dbReference type="GO" id="GO:0043023">
    <property type="term" value="F:ribosomal large subunit binding"/>
    <property type="evidence" value="ECO:0007669"/>
    <property type="project" value="TreeGrafter"/>
</dbReference>